<dbReference type="Proteomes" id="UP000054018">
    <property type="component" value="Unassembled WGS sequence"/>
</dbReference>
<evidence type="ECO:0000313" key="1">
    <source>
        <dbReference type="EMBL" id="KIK22479.1"/>
    </source>
</evidence>
<protein>
    <submittedName>
        <fullName evidence="1">Uncharacterized protein</fullName>
    </submittedName>
</protein>
<dbReference type="AlphaFoldDB" id="A0A0C9Z909"/>
<proteinExistence type="predicted"/>
<evidence type="ECO:0000313" key="2">
    <source>
        <dbReference type="Proteomes" id="UP000054018"/>
    </source>
</evidence>
<reference evidence="2" key="2">
    <citation type="submission" date="2015-01" db="EMBL/GenBank/DDBJ databases">
        <title>Evolutionary Origins and Diversification of the Mycorrhizal Mutualists.</title>
        <authorList>
            <consortium name="DOE Joint Genome Institute"/>
            <consortium name="Mycorrhizal Genomics Consortium"/>
            <person name="Kohler A."/>
            <person name="Kuo A."/>
            <person name="Nagy L.G."/>
            <person name="Floudas D."/>
            <person name="Copeland A."/>
            <person name="Barry K.W."/>
            <person name="Cichocki N."/>
            <person name="Veneault-Fourrey C."/>
            <person name="LaButti K."/>
            <person name="Lindquist E.A."/>
            <person name="Lipzen A."/>
            <person name="Lundell T."/>
            <person name="Morin E."/>
            <person name="Murat C."/>
            <person name="Riley R."/>
            <person name="Ohm R."/>
            <person name="Sun H."/>
            <person name="Tunlid A."/>
            <person name="Henrissat B."/>
            <person name="Grigoriev I.V."/>
            <person name="Hibbett D.S."/>
            <person name="Martin F."/>
        </authorList>
    </citation>
    <scope>NUCLEOTIDE SEQUENCE [LARGE SCALE GENOMIC DNA]</scope>
    <source>
        <strain evidence="2">441</strain>
    </source>
</reference>
<reference evidence="1 2" key="1">
    <citation type="submission" date="2014-04" db="EMBL/GenBank/DDBJ databases">
        <authorList>
            <consortium name="DOE Joint Genome Institute"/>
            <person name="Kuo A."/>
            <person name="Kohler A."/>
            <person name="Costa M.D."/>
            <person name="Nagy L.G."/>
            <person name="Floudas D."/>
            <person name="Copeland A."/>
            <person name="Barry K.W."/>
            <person name="Cichocki N."/>
            <person name="Veneault-Fourrey C."/>
            <person name="LaButti K."/>
            <person name="Lindquist E.A."/>
            <person name="Lipzen A."/>
            <person name="Lundell T."/>
            <person name="Morin E."/>
            <person name="Murat C."/>
            <person name="Sun H."/>
            <person name="Tunlid A."/>
            <person name="Henrissat B."/>
            <person name="Grigoriev I.V."/>
            <person name="Hibbett D.S."/>
            <person name="Martin F."/>
            <person name="Nordberg H.P."/>
            <person name="Cantor M.N."/>
            <person name="Hua S.X."/>
        </authorList>
    </citation>
    <scope>NUCLEOTIDE SEQUENCE [LARGE SCALE GENOMIC DNA]</scope>
    <source>
        <strain evidence="1 2">441</strain>
    </source>
</reference>
<dbReference type="HOGENOM" id="CLU_2543445_0_0_1"/>
<keyword evidence="2" id="KW-1185">Reference proteome</keyword>
<name>A0A0C9Z909_9AGAM</name>
<organism evidence="1 2">
    <name type="scientific">Pisolithus microcarpus 441</name>
    <dbReference type="NCBI Taxonomy" id="765257"/>
    <lineage>
        <taxon>Eukaryota</taxon>
        <taxon>Fungi</taxon>
        <taxon>Dikarya</taxon>
        <taxon>Basidiomycota</taxon>
        <taxon>Agaricomycotina</taxon>
        <taxon>Agaricomycetes</taxon>
        <taxon>Agaricomycetidae</taxon>
        <taxon>Boletales</taxon>
        <taxon>Sclerodermatineae</taxon>
        <taxon>Pisolithaceae</taxon>
        <taxon>Pisolithus</taxon>
    </lineage>
</organism>
<accession>A0A0C9Z909</accession>
<sequence length="83" mass="9215">MNEARRKNPKLQCGVPLGNQPSCNLTHRSERSCRSGSLRATGWCRFVSNIRPGLYTSVTAQRHVHPQIQRTCTAAEIPAVLLS</sequence>
<gene>
    <name evidence="1" type="ORF">PISMIDRAFT_502291</name>
</gene>
<dbReference type="EMBL" id="KN833739">
    <property type="protein sequence ID" value="KIK22479.1"/>
    <property type="molecule type" value="Genomic_DNA"/>
</dbReference>